<dbReference type="Gene3D" id="1.20.272.10">
    <property type="match status" value="1"/>
</dbReference>
<dbReference type="Gene3D" id="1.10.8.60">
    <property type="match status" value="1"/>
</dbReference>
<comment type="catalytic activity">
    <reaction evidence="8">
        <text>DNA(n) + a 2'-deoxyribonucleoside 5'-triphosphate = DNA(n+1) + diphosphate</text>
        <dbReference type="Rhea" id="RHEA:22508"/>
        <dbReference type="Rhea" id="RHEA-COMP:17339"/>
        <dbReference type="Rhea" id="RHEA-COMP:17340"/>
        <dbReference type="ChEBI" id="CHEBI:33019"/>
        <dbReference type="ChEBI" id="CHEBI:61560"/>
        <dbReference type="ChEBI" id="CHEBI:173112"/>
        <dbReference type="EC" id="2.7.7.7"/>
    </reaction>
</comment>
<dbReference type="AlphaFoldDB" id="A0A0M0KZM5"/>
<keyword evidence="4" id="KW-0548">Nucleotidyltransferase</keyword>
<evidence type="ECO:0000256" key="4">
    <source>
        <dbReference type="ARBA" id="ARBA00022695"/>
    </source>
</evidence>
<dbReference type="GO" id="GO:0009360">
    <property type="term" value="C:DNA polymerase III complex"/>
    <property type="evidence" value="ECO:0007669"/>
    <property type="project" value="InterPro"/>
</dbReference>
<dbReference type="SUPFAM" id="SSF52540">
    <property type="entry name" value="P-loop containing nucleoside triphosphate hydrolases"/>
    <property type="match status" value="1"/>
</dbReference>
<reference evidence="12" key="1">
    <citation type="submission" date="2015-08" db="EMBL/GenBank/DDBJ databases">
        <title>Fjat-14210 dsm16467.</title>
        <authorList>
            <person name="Liu B."/>
            <person name="Wang J."/>
            <person name="Zhu Y."/>
            <person name="Liu G."/>
            <person name="Chen Q."/>
            <person name="Chen Z."/>
            <person name="Lan J."/>
            <person name="Che J."/>
            <person name="Ge C."/>
            <person name="Shi H."/>
            <person name="Pan Z."/>
            <person name="Liu X."/>
        </authorList>
    </citation>
    <scope>NUCLEOTIDE SEQUENCE [LARGE SCALE GENOMIC DNA]</scope>
    <source>
        <strain evidence="12">DSM 16467</strain>
    </source>
</reference>
<evidence type="ECO:0000256" key="3">
    <source>
        <dbReference type="ARBA" id="ARBA00022679"/>
    </source>
</evidence>
<comment type="caution">
    <text evidence="11">The sequence shown here is derived from an EMBL/GenBank/DDBJ whole genome shotgun (WGS) entry which is preliminary data.</text>
</comment>
<name>A0A0M0KZM5_9BACI</name>
<protein>
    <recommendedName>
        <fullName evidence="2">DNA polymerase III subunit delta</fullName>
        <ecNumber evidence="1">2.7.7.7</ecNumber>
    </recommendedName>
</protein>
<gene>
    <name evidence="11" type="ORF">AMD01_14035</name>
</gene>
<dbReference type="InterPro" id="IPR010372">
    <property type="entry name" value="DNA_pol3_delta_N"/>
</dbReference>
<dbReference type="OrthoDB" id="9775929at2"/>
<evidence type="ECO:0000259" key="9">
    <source>
        <dbReference type="Pfam" id="PF06144"/>
    </source>
</evidence>
<dbReference type="EC" id="2.7.7.7" evidence="1"/>
<dbReference type="SUPFAM" id="SSF48019">
    <property type="entry name" value="post-AAA+ oligomerization domain-like"/>
    <property type="match status" value="1"/>
</dbReference>
<dbReference type="Proteomes" id="UP000037558">
    <property type="component" value="Unassembled WGS sequence"/>
</dbReference>
<keyword evidence="12" id="KW-1185">Reference proteome</keyword>
<dbReference type="RefSeq" id="WP_053402057.1">
    <property type="nucleotide sequence ID" value="NZ_LILC01000019.1"/>
</dbReference>
<evidence type="ECO:0000259" key="10">
    <source>
        <dbReference type="Pfam" id="PF21694"/>
    </source>
</evidence>
<dbReference type="EMBL" id="LILC01000019">
    <property type="protein sequence ID" value="KOO43858.1"/>
    <property type="molecule type" value="Genomic_DNA"/>
</dbReference>
<evidence type="ECO:0000256" key="6">
    <source>
        <dbReference type="ARBA" id="ARBA00022932"/>
    </source>
</evidence>
<dbReference type="InterPro" id="IPR008921">
    <property type="entry name" value="DNA_pol3_clamp-load_cplx_C"/>
</dbReference>
<evidence type="ECO:0000256" key="1">
    <source>
        <dbReference type="ARBA" id="ARBA00012417"/>
    </source>
</evidence>
<dbReference type="Pfam" id="PF21694">
    <property type="entry name" value="DNA_pol3_delta_C"/>
    <property type="match status" value="1"/>
</dbReference>
<keyword evidence="3" id="KW-0808">Transferase</keyword>
<dbReference type="STRING" id="284581.AMD01_14035"/>
<dbReference type="GO" id="GO:0003677">
    <property type="term" value="F:DNA binding"/>
    <property type="evidence" value="ECO:0007669"/>
    <property type="project" value="InterPro"/>
</dbReference>
<dbReference type="Pfam" id="PF06144">
    <property type="entry name" value="DNA_pol3_delta"/>
    <property type="match status" value="1"/>
</dbReference>
<evidence type="ECO:0000256" key="7">
    <source>
        <dbReference type="ARBA" id="ARBA00034754"/>
    </source>
</evidence>
<comment type="similarity">
    <text evidence="7">Belongs to the DNA polymerase HolA subunit family.</text>
</comment>
<dbReference type="GO" id="GO:0006261">
    <property type="term" value="P:DNA-templated DNA replication"/>
    <property type="evidence" value="ECO:0007669"/>
    <property type="project" value="TreeGrafter"/>
</dbReference>
<evidence type="ECO:0000313" key="12">
    <source>
        <dbReference type="Proteomes" id="UP000037558"/>
    </source>
</evidence>
<dbReference type="InterPro" id="IPR005790">
    <property type="entry name" value="DNA_polIII_delta"/>
</dbReference>
<evidence type="ECO:0000256" key="8">
    <source>
        <dbReference type="ARBA" id="ARBA00049244"/>
    </source>
</evidence>
<dbReference type="GO" id="GO:0003887">
    <property type="term" value="F:DNA-directed DNA polymerase activity"/>
    <property type="evidence" value="ECO:0007669"/>
    <property type="project" value="UniProtKB-KW"/>
</dbReference>
<proteinExistence type="inferred from homology"/>
<feature type="domain" description="DNA polymerase III delta N-terminal" evidence="9">
    <location>
        <begin position="18"/>
        <end position="143"/>
    </location>
</feature>
<keyword evidence="5" id="KW-0235">DNA replication</keyword>
<organism evidence="11 12">
    <name type="scientific">Priestia koreensis</name>
    <dbReference type="NCBI Taxonomy" id="284581"/>
    <lineage>
        <taxon>Bacteria</taxon>
        <taxon>Bacillati</taxon>
        <taxon>Bacillota</taxon>
        <taxon>Bacilli</taxon>
        <taxon>Bacillales</taxon>
        <taxon>Bacillaceae</taxon>
        <taxon>Priestia</taxon>
    </lineage>
</organism>
<dbReference type="PANTHER" id="PTHR34388">
    <property type="entry name" value="DNA POLYMERASE III SUBUNIT DELTA"/>
    <property type="match status" value="1"/>
</dbReference>
<evidence type="ECO:0000256" key="2">
    <source>
        <dbReference type="ARBA" id="ARBA00017703"/>
    </source>
</evidence>
<dbReference type="PATRIC" id="fig|284581.3.peg.3877"/>
<accession>A0A0M0KZM5</accession>
<sequence>MIVTAKSTKKEGALAPIYLLHGTNTFILNEQKKKIIDQALNEDELEFNLSNYDLEDTPIEVAIEDAETLPFFGDRRVVILNRPVFLTAEKTKEKIEHNLDKLQAYIEEPAPFSVVIIMATYEKLDERKKVTKLLKKNASCIEANEMGERELRSFIIDRLGENSIDIEDFAVDLLLQLTGLKLSLVINELDKLTIYIGEGGMIKREHVEKLVPKTLEQNVFALVEAVVKRQVSDALVMYDELVRNNEEPIKILALLVSQFRLLYHTKQLSAQGYGQQQIAQTLKVHPFRVKLAMQQSRGFEENELKGIMKDLANADYEMKTGKMNKSLILQLFFLQRSAQ</sequence>
<evidence type="ECO:0000313" key="11">
    <source>
        <dbReference type="EMBL" id="KOO43858.1"/>
    </source>
</evidence>
<dbReference type="PANTHER" id="PTHR34388:SF1">
    <property type="entry name" value="DNA POLYMERASE III SUBUNIT DELTA"/>
    <property type="match status" value="1"/>
</dbReference>
<evidence type="ECO:0000256" key="5">
    <source>
        <dbReference type="ARBA" id="ARBA00022705"/>
    </source>
</evidence>
<keyword evidence="6" id="KW-0239">DNA-directed DNA polymerase</keyword>
<dbReference type="NCBIfam" id="TIGR01128">
    <property type="entry name" value="holA"/>
    <property type="match status" value="1"/>
</dbReference>
<dbReference type="Gene3D" id="3.40.50.300">
    <property type="entry name" value="P-loop containing nucleotide triphosphate hydrolases"/>
    <property type="match status" value="1"/>
</dbReference>
<dbReference type="InterPro" id="IPR027417">
    <property type="entry name" value="P-loop_NTPase"/>
</dbReference>
<dbReference type="InterPro" id="IPR048466">
    <property type="entry name" value="DNA_pol3_delta-like_C"/>
</dbReference>
<feature type="domain" description="DNA polymerase III delta subunit-like C-terminal" evidence="10">
    <location>
        <begin position="216"/>
        <end position="335"/>
    </location>
</feature>